<dbReference type="PROSITE" id="PS00061">
    <property type="entry name" value="ADH_SHORT"/>
    <property type="match status" value="1"/>
</dbReference>
<proteinExistence type="inferred from homology"/>
<dbReference type="GO" id="GO:0016491">
    <property type="term" value="F:oxidoreductase activity"/>
    <property type="evidence" value="ECO:0007669"/>
    <property type="project" value="UniProtKB-KW"/>
</dbReference>
<evidence type="ECO:0000256" key="2">
    <source>
        <dbReference type="ARBA" id="ARBA00006484"/>
    </source>
</evidence>
<dbReference type="Pfam" id="PF00106">
    <property type="entry name" value="adh_short"/>
    <property type="match status" value="1"/>
</dbReference>
<dbReference type="InterPro" id="IPR036291">
    <property type="entry name" value="NAD(P)-bd_dom_sf"/>
</dbReference>
<dbReference type="InterPro" id="IPR002347">
    <property type="entry name" value="SDR_fam"/>
</dbReference>
<keyword evidence="7" id="KW-1185">Reference proteome</keyword>
<accession>A0ABS4I8Z4</accession>
<dbReference type="PANTHER" id="PTHR44085:SF2">
    <property type="entry name" value="SEPIAPTERIN REDUCTASE"/>
    <property type="match status" value="1"/>
</dbReference>
<evidence type="ECO:0000313" key="6">
    <source>
        <dbReference type="EMBL" id="MBP1967407.1"/>
    </source>
</evidence>
<keyword evidence="5 6" id="KW-0560">Oxidoreductase</keyword>
<evidence type="ECO:0000256" key="5">
    <source>
        <dbReference type="ARBA" id="ARBA00023002"/>
    </source>
</evidence>
<evidence type="ECO:0000256" key="3">
    <source>
        <dbReference type="ARBA" id="ARBA00022490"/>
    </source>
</evidence>
<sequence>MKYFIITGTSRGLGEAMALKLISPEHHLICISRKKNNDLIARSSLMDYYEYDLSNIGEIHALMEQVFHKIDVTNAEGIYLINNAAVLAPFSRIEQASSQELINNLHINLLAPIVLTSCFIRSTEQLHIEKRILNISSASAKHLLPGMSVYSAAKAGLDIFSTSVGLEQGNESTAVKIVSVWPGMIDTRLQEEARNASKDTSASASADIFRMVKDRGMLASPAVTADQLIKLLLGNSFHQGSVVEELRV</sequence>
<dbReference type="Gene3D" id="3.40.50.720">
    <property type="entry name" value="NAD(P)-binding Rossmann-like Domain"/>
    <property type="match status" value="1"/>
</dbReference>
<dbReference type="InterPro" id="IPR051721">
    <property type="entry name" value="Biopterin_syn/organic_redct"/>
</dbReference>
<comment type="subcellular location">
    <subcellularLocation>
        <location evidence="1">Cytoplasm</location>
    </subcellularLocation>
</comment>
<organism evidence="6 7">
    <name type="scientific">Paenibacillus aceris</name>
    <dbReference type="NCBI Taxonomy" id="869555"/>
    <lineage>
        <taxon>Bacteria</taxon>
        <taxon>Bacillati</taxon>
        <taxon>Bacillota</taxon>
        <taxon>Bacilli</taxon>
        <taxon>Bacillales</taxon>
        <taxon>Paenibacillaceae</taxon>
        <taxon>Paenibacillus</taxon>
    </lineage>
</organism>
<dbReference type="EC" id="1.1.1.320" evidence="6"/>
<dbReference type="SUPFAM" id="SSF51735">
    <property type="entry name" value="NAD(P)-binding Rossmann-fold domains"/>
    <property type="match status" value="1"/>
</dbReference>
<comment type="similarity">
    <text evidence="2">Belongs to the short-chain dehydrogenases/reductases (SDR) family.</text>
</comment>
<evidence type="ECO:0000313" key="7">
    <source>
        <dbReference type="Proteomes" id="UP001519344"/>
    </source>
</evidence>
<dbReference type="Proteomes" id="UP001519344">
    <property type="component" value="Unassembled WGS sequence"/>
</dbReference>
<dbReference type="RefSeq" id="WP_167067786.1">
    <property type="nucleotide sequence ID" value="NZ_JAAOZR010000093.1"/>
</dbReference>
<dbReference type="InterPro" id="IPR020904">
    <property type="entry name" value="Sc_DH/Rdtase_CS"/>
</dbReference>
<evidence type="ECO:0000256" key="4">
    <source>
        <dbReference type="ARBA" id="ARBA00022857"/>
    </source>
</evidence>
<comment type="caution">
    <text evidence="6">The sequence shown here is derived from an EMBL/GenBank/DDBJ whole genome shotgun (WGS) entry which is preliminary data.</text>
</comment>
<dbReference type="PANTHER" id="PTHR44085">
    <property type="entry name" value="SEPIAPTERIN REDUCTASE"/>
    <property type="match status" value="1"/>
</dbReference>
<keyword evidence="3" id="KW-0963">Cytoplasm</keyword>
<dbReference type="EMBL" id="JAGGKV010000033">
    <property type="protein sequence ID" value="MBP1967407.1"/>
    <property type="molecule type" value="Genomic_DNA"/>
</dbReference>
<name>A0ABS4I8Z4_9BACL</name>
<keyword evidence="4" id="KW-0521">NADP</keyword>
<reference evidence="6 7" key="1">
    <citation type="submission" date="2021-03" db="EMBL/GenBank/DDBJ databases">
        <title>Genomic Encyclopedia of Type Strains, Phase IV (KMG-IV): sequencing the most valuable type-strain genomes for metagenomic binning, comparative biology and taxonomic classification.</title>
        <authorList>
            <person name="Goeker M."/>
        </authorList>
    </citation>
    <scope>NUCLEOTIDE SEQUENCE [LARGE SCALE GENOMIC DNA]</scope>
    <source>
        <strain evidence="6 7">DSM 24950</strain>
    </source>
</reference>
<protein>
    <submittedName>
        <fullName evidence="6">Benzil reductase ((S)-benzoin forming)</fullName>
        <ecNumber evidence="6">1.1.1.320</ecNumber>
    </submittedName>
</protein>
<gene>
    <name evidence="6" type="ORF">J2Z65_006678</name>
</gene>
<evidence type="ECO:0000256" key="1">
    <source>
        <dbReference type="ARBA" id="ARBA00004496"/>
    </source>
</evidence>
<dbReference type="PRINTS" id="PR00081">
    <property type="entry name" value="GDHRDH"/>
</dbReference>